<dbReference type="OrthoDB" id="8991151at2759"/>
<dbReference type="GO" id="GO:0005739">
    <property type="term" value="C:mitochondrion"/>
    <property type="evidence" value="ECO:0007669"/>
    <property type="project" value="TreeGrafter"/>
</dbReference>
<evidence type="ECO:0000313" key="2">
    <source>
        <dbReference type="Proteomes" id="UP000504632"/>
    </source>
</evidence>
<reference evidence="3" key="1">
    <citation type="submission" date="2025-08" db="UniProtKB">
        <authorList>
            <consortium name="RefSeq"/>
        </authorList>
    </citation>
    <scope>IDENTIFICATION</scope>
</reference>
<proteinExistence type="predicted"/>
<dbReference type="AlphaFoldDB" id="A0A6J2VWF3"/>
<dbReference type="InParanoid" id="A0A6J2VWF3"/>
<keyword evidence="2" id="KW-1185">Reference proteome</keyword>
<organism evidence="2 3">
    <name type="scientific">Chanos chanos</name>
    <name type="common">Milkfish</name>
    <name type="synonym">Mugil chanos</name>
    <dbReference type="NCBI Taxonomy" id="29144"/>
    <lineage>
        <taxon>Eukaryota</taxon>
        <taxon>Metazoa</taxon>
        <taxon>Chordata</taxon>
        <taxon>Craniata</taxon>
        <taxon>Vertebrata</taxon>
        <taxon>Euteleostomi</taxon>
        <taxon>Actinopterygii</taxon>
        <taxon>Neopterygii</taxon>
        <taxon>Teleostei</taxon>
        <taxon>Ostariophysi</taxon>
        <taxon>Gonorynchiformes</taxon>
        <taxon>Chanidae</taxon>
        <taxon>Chanos</taxon>
    </lineage>
</organism>
<protein>
    <submittedName>
        <fullName evidence="3">BCL2 associated agonist of cell death b</fullName>
    </submittedName>
</protein>
<accession>A0A6J2VWF3</accession>
<feature type="region of interest" description="Disordered" evidence="1">
    <location>
        <begin position="1"/>
        <end position="35"/>
    </location>
</feature>
<dbReference type="GeneID" id="115817038"/>
<dbReference type="Proteomes" id="UP000504632">
    <property type="component" value="Chromosome 7"/>
</dbReference>
<evidence type="ECO:0000256" key="1">
    <source>
        <dbReference type="SAM" id="MobiDB-lite"/>
    </source>
</evidence>
<dbReference type="PANTHER" id="PTHR28540">
    <property type="entry name" value="BCL2-ASSOCIATED AGONIST OF CELL DEATH"/>
    <property type="match status" value="1"/>
</dbReference>
<gene>
    <name evidence="3" type="primary">badb</name>
</gene>
<dbReference type="RefSeq" id="XP_030636139.1">
    <property type="nucleotide sequence ID" value="XM_030780279.1"/>
</dbReference>
<dbReference type="CTD" id="58100"/>
<dbReference type="GO" id="GO:0006915">
    <property type="term" value="P:apoptotic process"/>
    <property type="evidence" value="ECO:0007669"/>
    <property type="project" value="InterPro"/>
</dbReference>
<name>A0A6J2VWF3_CHACN</name>
<dbReference type="PANTHER" id="PTHR28540:SF1">
    <property type="entry name" value="BCL2-ASSOCIATED AGONIST OF CELL DEATH"/>
    <property type="match status" value="1"/>
</dbReference>
<dbReference type="Pfam" id="PF10514">
    <property type="entry name" value="Bcl-2_BAD"/>
    <property type="match status" value="1"/>
</dbReference>
<dbReference type="InterPro" id="IPR018868">
    <property type="entry name" value="BAD"/>
</dbReference>
<sequence>MADMLRIPNSGSDGSEENADKGEQASVDEGATEIRRRMHSLPLPPNMLTKQRLYSAPPALWAAKKCGRQLRRMSDEFDLMKDEEMKRDVKVGAANQMRPSRSFFAFLWSHLESHTETSYSFTHSDARGAH</sequence>
<evidence type="ECO:0000313" key="3">
    <source>
        <dbReference type="RefSeq" id="XP_030636139.1"/>
    </source>
</evidence>